<reference evidence="2" key="1">
    <citation type="submission" date="2018-06" db="EMBL/GenBank/DDBJ databases">
        <authorList>
            <person name="Lum Nde A."/>
            <person name="Hugo C."/>
        </authorList>
    </citation>
    <scope>NUCLEOTIDE SEQUENCE [LARGE SCALE GENOMIC DNA]</scope>
    <source>
        <strain evidence="2">1_F178</strain>
    </source>
</reference>
<accession>A0A3D9C552</accession>
<organism evidence="1 2">
    <name type="scientific">Chryseobacterium pennae</name>
    <dbReference type="NCBI Taxonomy" id="2258962"/>
    <lineage>
        <taxon>Bacteria</taxon>
        <taxon>Pseudomonadati</taxon>
        <taxon>Bacteroidota</taxon>
        <taxon>Flavobacteriia</taxon>
        <taxon>Flavobacteriales</taxon>
        <taxon>Weeksellaceae</taxon>
        <taxon>Chryseobacterium group</taxon>
        <taxon>Chryseobacterium</taxon>
    </lineage>
</organism>
<keyword evidence="2" id="KW-1185">Reference proteome</keyword>
<sequence>MFLRENELTNDVLKRAGKAKALDSLPVLVFTATEQYKESQKEKYRKSGIDPEKQVQLWFDMQKELKELSSNGKQMIMNASHGTIITKKENADAINKEILLLAESIGKKN</sequence>
<dbReference type="AlphaFoldDB" id="A0A3D9C552"/>
<evidence type="ECO:0000313" key="2">
    <source>
        <dbReference type="Proteomes" id="UP000256686"/>
    </source>
</evidence>
<gene>
    <name evidence="1" type="ORF">DRF65_18435</name>
</gene>
<proteinExistence type="predicted"/>
<dbReference type="Proteomes" id="UP000256686">
    <property type="component" value="Unassembled WGS sequence"/>
</dbReference>
<comment type="caution">
    <text evidence="1">The sequence shown here is derived from an EMBL/GenBank/DDBJ whole genome shotgun (WGS) entry which is preliminary data.</text>
</comment>
<evidence type="ECO:0000313" key="1">
    <source>
        <dbReference type="EMBL" id="REC61010.1"/>
    </source>
</evidence>
<dbReference type="EMBL" id="QNVT01000019">
    <property type="protein sequence ID" value="REC61010.1"/>
    <property type="molecule type" value="Genomic_DNA"/>
</dbReference>
<name>A0A3D9C552_9FLAO</name>
<protein>
    <submittedName>
        <fullName evidence="1">Uncharacterized protein</fullName>
    </submittedName>
</protein>